<evidence type="ECO:0000259" key="15">
    <source>
        <dbReference type="Pfam" id="PF02880"/>
    </source>
</evidence>
<dbReference type="GO" id="GO:0046872">
    <property type="term" value="F:metal ion binding"/>
    <property type="evidence" value="ECO:0007669"/>
    <property type="project" value="UniProtKB-KW"/>
</dbReference>
<organism evidence="16 17">
    <name type="scientific">Dekkera bruxellensis</name>
    <name type="common">Brettanomyces custersii</name>
    <dbReference type="NCBI Taxonomy" id="5007"/>
    <lineage>
        <taxon>Eukaryota</taxon>
        <taxon>Fungi</taxon>
        <taxon>Dikarya</taxon>
        <taxon>Ascomycota</taxon>
        <taxon>Saccharomycotina</taxon>
        <taxon>Pichiomycetes</taxon>
        <taxon>Pichiales</taxon>
        <taxon>Pichiaceae</taxon>
        <taxon>Brettanomyces</taxon>
    </lineage>
</organism>
<evidence type="ECO:0000256" key="1">
    <source>
        <dbReference type="ARBA" id="ARBA00001946"/>
    </source>
</evidence>
<proteinExistence type="inferred from homology"/>
<evidence type="ECO:0000313" key="17">
    <source>
        <dbReference type="Proteomes" id="UP000663131"/>
    </source>
</evidence>
<dbReference type="InterPro" id="IPR016055">
    <property type="entry name" value="A-D-PHexomutase_a/b/a-I/II/III"/>
</dbReference>
<dbReference type="SUPFAM" id="SSF55957">
    <property type="entry name" value="Phosphoglucomutase, C-terminal domain"/>
    <property type="match status" value="2"/>
</dbReference>
<evidence type="ECO:0000256" key="9">
    <source>
        <dbReference type="ARBA" id="ARBA00023235"/>
    </source>
</evidence>
<dbReference type="FunFam" id="3.40.120.10:FF:000035">
    <property type="entry name" value="Pgm3p"/>
    <property type="match status" value="1"/>
</dbReference>
<dbReference type="Gene3D" id="3.30.310.50">
    <property type="entry name" value="Alpha-D-phosphohexomutase, C-terminal domain"/>
    <property type="match status" value="1"/>
</dbReference>
<dbReference type="Pfam" id="PF03452">
    <property type="entry name" value="Anp1"/>
    <property type="match status" value="1"/>
</dbReference>
<dbReference type="Pfam" id="PF02879">
    <property type="entry name" value="PGM_PMM_II"/>
    <property type="match status" value="1"/>
</dbReference>
<keyword evidence="4" id="KW-0963">Cytoplasm</keyword>
<feature type="region of interest" description="Disordered" evidence="12">
    <location>
        <begin position="270"/>
        <end position="325"/>
    </location>
</feature>
<dbReference type="Pfam" id="PF02878">
    <property type="entry name" value="PGM_PMM_I"/>
    <property type="match status" value="1"/>
</dbReference>
<comment type="similarity">
    <text evidence="11">Belongs to the ANP1/MMN9/VAN1 family.</text>
</comment>
<dbReference type="GO" id="GO:0008973">
    <property type="term" value="F:phosphopentomutase activity"/>
    <property type="evidence" value="ECO:0007669"/>
    <property type="project" value="TreeGrafter"/>
</dbReference>
<evidence type="ECO:0000256" key="6">
    <source>
        <dbReference type="ARBA" id="ARBA00022553"/>
    </source>
</evidence>
<dbReference type="OrthoDB" id="8300170at2759"/>
<feature type="domain" description="Alpha-D-phosphohexomutase alpha/beta/alpha" evidence="13">
    <location>
        <begin position="47"/>
        <end position="185"/>
    </location>
</feature>
<dbReference type="CDD" id="cd05799">
    <property type="entry name" value="PGM2"/>
    <property type="match status" value="1"/>
</dbReference>
<dbReference type="FunFam" id="3.90.550.10:FF:000163">
    <property type="entry name" value="Van1p"/>
    <property type="match status" value="1"/>
</dbReference>
<evidence type="ECO:0000259" key="14">
    <source>
        <dbReference type="Pfam" id="PF02879"/>
    </source>
</evidence>
<keyword evidence="9" id="KW-0413">Isomerase</keyword>
<evidence type="ECO:0000256" key="3">
    <source>
        <dbReference type="ARBA" id="ARBA00010231"/>
    </source>
</evidence>
<dbReference type="GO" id="GO:0005634">
    <property type="term" value="C:nucleus"/>
    <property type="evidence" value="ECO:0007669"/>
    <property type="project" value="TreeGrafter"/>
</dbReference>
<dbReference type="GO" id="GO:0005737">
    <property type="term" value="C:cytoplasm"/>
    <property type="evidence" value="ECO:0007669"/>
    <property type="project" value="UniProtKB-SubCell"/>
</dbReference>
<dbReference type="GeneID" id="64573208"/>
<dbReference type="AlphaFoldDB" id="A0A871RCR0"/>
<evidence type="ECO:0000256" key="7">
    <source>
        <dbReference type="ARBA" id="ARBA00022723"/>
    </source>
</evidence>
<evidence type="ECO:0000256" key="12">
    <source>
        <dbReference type="SAM" id="MobiDB-lite"/>
    </source>
</evidence>
<feature type="domain" description="Alpha-D-phosphohexomutase alpha/beta/alpha" evidence="14">
    <location>
        <begin position="332"/>
        <end position="390"/>
    </location>
</feature>
<dbReference type="Gene3D" id="3.40.120.10">
    <property type="entry name" value="Alpha-D-Glucose-1,6-Bisphosphate, subunit A, domain 3"/>
    <property type="match status" value="3"/>
</dbReference>
<evidence type="ECO:0000259" key="13">
    <source>
        <dbReference type="Pfam" id="PF02878"/>
    </source>
</evidence>
<dbReference type="InterPro" id="IPR029044">
    <property type="entry name" value="Nucleotide-diphossugar_trans"/>
</dbReference>
<gene>
    <name evidence="16" type="ORF">BRETT_001283</name>
</gene>
<dbReference type="EMBL" id="CP063136">
    <property type="protein sequence ID" value="QOU21558.1"/>
    <property type="molecule type" value="Genomic_DNA"/>
</dbReference>
<dbReference type="GO" id="GO:0006166">
    <property type="term" value="P:purine ribonucleoside salvage"/>
    <property type="evidence" value="ECO:0007669"/>
    <property type="project" value="TreeGrafter"/>
</dbReference>
<dbReference type="PANTHER" id="PTHR45745:SF1">
    <property type="entry name" value="PHOSPHOGLUCOMUTASE 2B-RELATED"/>
    <property type="match status" value="1"/>
</dbReference>
<keyword evidence="8" id="KW-0460">Magnesium</keyword>
<reference evidence="16" key="2">
    <citation type="journal article" name="BMC Genomics">
        <title>New genome assemblies reveal patterns of domestication and adaptation across Brettanomyces (Dekkera) species.</title>
        <authorList>
            <person name="Roach M.J."/>
            <person name="Borneman A.R."/>
        </authorList>
    </citation>
    <scope>NUCLEOTIDE SEQUENCE</scope>
    <source>
        <strain evidence="16">UCD 2041</strain>
    </source>
</reference>
<comment type="similarity">
    <text evidence="3">Belongs to the phosphohexose mutase family.</text>
</comment>
<name>A0A871RCR0_DEKBR</name>
<dbReference type="InterPro" id="IPR036900">
    <property type="entry name" value="A-D-PHexomutase_C_sf"/>
</dbReference>
<dbReference type="InterPro" id="IPR005846">
    <property type="entry name" value="A-D-PHexomutase_a/b/a-III"/>
</dbReference>
<keyword evidence="6" id="KW-0597">Phosphoprotein</keyword>
<dbReference type="InterPro" id="IPR005844">
    <property type="entry name" value="A-D-PHexomutase_a/b/a-I"/>
</dbReference>
<sequence length="1130" mass="128052">MLENKKLLKLAKDWLGVDVDPVTRAEIQKLVDDQKYEELDKRLSNRIVFGTAGLRSRMEAGFSRINDVTILQASQGLAKYILDLSAGKDEDLSVVIGHDHRYHSERYADLTAAAFLHYGFKVYYLGPGVIATPVVPFSVDHFKASAGVMITSSHNPKDDNGYKVYWKNGCQIIPPHDKGIQKSIIHNLKPFFTDEKWDTESVFKEHEEELQYCKVEVVESYIQAIKEKLITGPVSGFQAVYTPMHGVGYEFAARITAQLGDEYDYGIEESAETNEASKDECETAADGTKSDEGETAVEETSIKNGELDPQQSVEKASAGVDHNDGKKPLLVVVPEQKNPDPDFPTVSFPNPEEKGALDLAISTAEKAGISLVVANDPDADRFSVAVKERGVWKQLTGNEIGFLFAYYIAKKYSKDELDKVYMVNSTVSSQMIASVAEKMGFHHEETLTGFKWIGNKAIDLEKEGFSVPFGFEEAIGFMFSVSHDKDGISALAVFLQMYQELRNKELSISSVLNQGYKKFGFYSSCNGYYRTTDKSIIPKIFDETIRQSAFDQYPRRIGDYAVLSWRDLTVGFDSSTKDHQPVLPIDPSSQMITCTLQGANENERVRFTARGSGTEPKLKVYIEAKSQWGARSKKLAKAVWEVLKRKWFRPGFNDLSEVDYGDLKPKKSNFKQSKWRKIGPILCAIILFVYIILGGKYFSSSEADPAGSKSKADSVTFGENMGQKSTQVLINNNHNAGVQLKNGNEMSDLPKNEDDLPDSVHIYDLGKSQGKIKAEQNEQRVLLLIPLRNCENMLPLMFRNMMNMTYDHSLIDVAFLVSDCTKGDRTLEMLYKYSIALQEKELLPMLEEHDNKVTSKGFYGTTDLYMRYMPEDYIKKVKNAFSPPYHEGYTKPFHNIEIYQKDFGQSIGQGFSDRHDVKIQGIRRKLMGRSRNWLLSAALRPYHSWVYWRDVDIELCPGDVLQFMMKFAKNFDIMIPNVWRPLPTFLGNEQPYDLNSWIESDEALKLAKTLDEDDVIVEGYAEYPTWRAHLAYIRDPNGNPNEIVSLDGVGGVSILAKAEVFRRGANFPAFTFLNHAETEAFGKMSKQMGFKIAGLPHYTIWHIYEPSQEDLQKISQMERKKRRFGKYNDN</sequence>
<keyword evidence="7" id="KW-0479">Metal-binding</keyword>
<protein>
    <recommendedName>
        <fullName evidence="18">Vanadate resistance protein</fullName>
    </recommendedName>
</protein>
<comment type="subcellular location">
    <subcellularLocation>
        <location evidence="2">Cytoplasm</location>
    </subcellularLocation>
</comment>
<dbReference type="PANTHER" id="PTHR45745">
    <property type="entry name" value="PHOSPHOMANNOMUTASE 45A"/>
    <property type="match status" value="1"/>
</dbReference>
<evidence type="ECO:0000256" key="10">
    <source>
        <dbReference type="ARBA" id="ARBA00023277"/>
    </source>
</evidence>
<dbReference type="InterPro" id="IPR005845">
    <property type="entry name" value="A-D-PHexomutase_a/b/a-II"/>
</dbReference>
<evidence type="ECO:0000256" key="2">
    <source>
        <dbReference type="ARBA" id="ARBA00004496"/>
    </source>
</evidence>
<feature type="domain" description="Alpha-D-phosphohexomutase alpha/beta/alpha" evidence="15">
    <location>
        <begin position="397"/>
        <end position="518"/>
    </location>
</feature>
<comment type="cofactor">
    <cofactor evidence="1">
        <name>Mg(2+)</name>
        <dbReference type="ChEBI" id="CHEBI:18420"/>
    </cofactor>
</comment>
<dbReference type="SUPFAM" id="SSF53738">
    <property type="entry name" value="Phosphoglucomutase, first 3 domains"/>
    <property type="match status" value="3"/>
</dbReference>
<dbReference type="SUPFAM" id="SSF53448">
    <property type="entry name" value="Nucleotide-diphospho-sugar transferases"/>
    <property type="match status" value="1"/>
</dbReference>
<keyword evidence="10" id="KW-0119">Carbohydrate metabolism</keyword>
<evidence type="ECO:0000256" key="8">
    <source>
        <dbReference type="ARBA" id="ARBA00022842"/>
    </source>
</evidence>
<dbReference type="RefSeq" id="XP_041138051.1">
    <property type="nucleotide sequence ID" value="XM_041279837.1"/>
</dbReference>
<evidence type="ECO:0000256" key="4">
    <source>
        <dbReference type="ARBA" id="ARBA00022490"/>
    </source>
</evidence>
<dbReference type="Pfam" id="PF02880">
    <property type="entry name" value="PGM_PMM_III"/>
    <property type="match status" value="1"/>
</dbReference>
<dbReference type="KEGG" id="bbrx:BRETT_001283"/>
<accession>A0A871RCR0</accession>
<dbReference type="GO" id="GO:0006006">
    <property type="term" value="P:glucose metabolic process"/>
    <property type="evidence" value="ECO:0007669"/>
    <property type="project" value="UniProtKB-KW"/>
</dbReference>
<dbReference type="Proteomes" id="UP000663131">
    <property type="component" value="Chromosome 8"/>
</dbReference>
<reference evidence="16" key="1">
    <citation type="submission" date="2020-10" db="EMBL/GenBank/DDBJ databases">
        <authorList>
            <person name="Palmer J.M."/>
        </authorList>
    </citation>
    <scope>NUCLEOTIDE SEQUENCE</scope>
    <source>
        <strain evidence="16">UCD 2041</strain>
    </source>
</reference>
<evidence type="ECO:0008006" key="18">
    <source>
        <dbReference type="Google" id="ProtNLM"/>
    </source>
</evidence>
<dbReference type="Gene3D" id="3.90.550.10">
    <property type="entry name" value="Spore Coat Polysaccharide Biosynthesis Protein SpsA, Chain A"/>
    <property type="match status" value="2"/>
</dbReference>
<evidence type="ECO:0000256" key="5">
    <source>
        <dbReference type="ARBA" id="ARBA00022526"/>
    </source>
</evidence>
<evidence type="ECO:0000313" key="16">
    <source>
        <dbReference type="EMBL" id="QOU21558.1"/>
    </source>
</evidence>
<keyword evidence="5" id="KW-0313">Glucose metabolism</keyword>
<evidence type="ECO:0000256" key="11">
    <source>
        <dbReference type="ARBA" id="ARBA00037964"/>
    </source>
</evidence>